<evidence type="ECO:0000313" key="3">
    <source>
        <dbReference type="Proteomes" id="UP000228809"/>
    </source>
</evidence>
<accession>A0A2M6WDV9</accession>
<keyword evidence="1" id="KW-0732">Signal</keyword>
<name>A0A2M6WDV9_9BACT</name>
<proteinExistence type="predicted"/>
<reference evidence="3" key="1">
    <citation type="submission" date="2017-09" db="EMBL/GenBank/DDBJ databases">
        <title>Depth-based differentiation of microbial function through sediment-hosted aquifers and enrichment of novel symbionts in the deep terrestrial subsurface.</title>
        <authorList>
            <person name="Probst A.J."/>
            <person name="Ladd B."/>
            <person name="Jarett J.K."/>
            <person name="Geller-Mcgrath D.E."/>
            <person name="Sieber C.M.K."/>
            <person name="Emerson J.B."/>
            <person name="Anantharaman K."/>
            <person name="Thomas B.C."/>
            <person name="Malmstrom R."/>
            <person name="Stieglmeier M."/>
            <person name="Klingl A."/>
            <person name="Woyke T."/>
            <person name="Ryan C.M."/>
            <person name="Banfield J.F."/>
        </authorList>
    </citation>
    <scope>NUCLEOTIDE SEQUENCE [LARGE SCALE GENOMIC DNA]</scope>
</reference>
<sequence>MDIKRLGILLGLLLMPLVAFGQSGSTYISDDTVKTTGDVRVDGTFSKGSGTFVIDHPLDPENKLLYHSFVESPDVKNLYDGIIELDRNGEASIELPWYFMELNGDFRYLVTAIGEPMPNLHLKRGVKNNEFEIAGGAPRGRVSWQVTGIRHDPWIQEHPIIPVVEKGPNQQVDKGEYFHPELYSK</sequence>
<evidence type="ECO:0000256" key="1">
    <source>
        <dbReference type="SAM" id="SignalP"/>
    </source>
</evidence>
<evidence type="ECO:0000313" key="2">
    <source>
        <dbReference type="EMBL" id="PIT90979.1"/>
    </source>
</evidence>
<organism evidence="2 3">
    <name type="scientific">Candidatus Kaiserbacteria bacterium CG10_big_fil_rev_8_21_14_0_10_49_17</name>
    <dbReference type="NCBI Taxonomy" id="1974609"/>
    <lineage>
        <taxon>Bacteria</taxon>
        <taxon>Candidatus Kaiseribacteriota</taxon>
    </lineage>
</organism>
<gene>
    <name evidence="2" type="ORF">COU17_02940</name>
</gene>
<dbReference type="AlphaFoldDB" id="A0A2M6WDV9"/>
<comment type="caution">
    <text evidence="2">The sequence shown here is derived from an EMBL/GenBank/DDBJ whole genome shotgun (WGS) entry which is preliminary data.</text>
</comment>
<dbReference type="EMBL" id="PFBJ01000017">
    <property type="protein sequence ID" value="PIT90979.1"/>
    <property type="molecule type" value="Genomic_DNA"/>
</dbReference>
<protein>
    <submittedName>
        <fullName evidence="2">Uncharacterized protein</fullName>
    </submittedName>
</protein>
<feature type="chain" id="PRO_5014837728" evidence="1">
    <location>
        <begin position="22"/>
        <end position="185"/>
    </location>
</feature>
<feature type="signal peptide" evidence="1">
    <location>
        <begin position="1"/>
        <end position="21"/>
    </location>
</feature>
<dbReference type="Proteomes" id="UP000228809">
    <property type="component" value="Unassembled WGS sequence"/>
</dbReference>